<reference evidence="1" key="1">
    <citation type="submission" date="2022-09" db="EMBL/GenBank/DDBJ databases">
        <title>A Global Phylogenomic Analysis of the Shiitake Genus Lentinula.</title>
        <authorList>
            <consortium name="DOE Joint Genome Institute"/>
            <person name="Sierra-Patev S."/>
            <person name="Min B."/>
            <person name="Naranjo-Ortiz M."/>
            <person name="Looney B."/>
            <person name="Konkel Z."/>
            <person name="Slot J.C."/>
            <person name="Sakamoto Y."/>
            <person name="Steenwyk J.L."/>
            <person name="Rokas A."/>
            <person name="Carro J."/>
            <person name="Camarero S."/>
            <person name="Ferreira P."/>
            <person name="Molpeceres G."/>
            <person name="Ruiz-Duenas F.J."/>
            <person name="Serrano A."/>
            <person name="Henrissat B."/>
            <person name="Drula E."/>
            <person name="Hughes K.W."/>
            <person name="Mata J.L."/>
            <person name="Ishikawa N.K."/>
            <person name="Vargas-Isla R."/>
            <person name="Ushijima S."/>
            <person name="Smith C.A."/>
            <person name="Ahrendt S."/>
            <person name="Andreopoulos W."/>
            <person name="He G."/>
            <person name="Labutti K."/>
            <person name="Lipzen A."/>
            <person name="Ng V."/>
            <person name="Riley R."/>
            <person name="Sandor L."/>
            <person name="Barry K."/>
            <person name="Martinez A.T."/>
            <person name="Xiao Y."/>
            <person name="Gibbons J.G."/>
            <person name="Terashima K."/>
            <person name="Grigoriev I.V."/>
            <person name="Hibbett D.S."/>
        </authorList>
    </citation>
    <scope>NUCLEOTIDE SEQUENCE</scope>
    <source>
        <strain evidence="1">TMI1499</strain>
    </source>
</reference>
<name>A0ACC1TYD0_9AGAR</name>
<keyword evidence="2" id="KW-1185">Reference proteome</keyword>
<evidence type="ECO:0000313" key="2">
    <source>
        <dbReference type="Proteomes" id="UP001163835"/>
    </source>
</evidence>
<evidence type="ECO:0000313" key="1">
    <source>
        <dbReference type="EMBL" id="KAJ3809770.1"/>
    </source>
</evidence>
<dbReference type="EMBL" id="MU795137">
    <property type="protein sequence ID" value="KAJ3809770.1"/>
    <property type="molecule type" value="Genomic_DNA"/>
</dbReference>
<proteinExistence type="predicted"/>
<sequence>MDQDYPGSEEEWFGVAGSHPYELNGASATSGKEGMVLSRHSYHSHGHPSPREDNYMRHSPSWDPPSGGEPKQGLNPLEVSPSSDPFFLLHWGLHPSFLTLLLPYASGTSQKDPSLAELQPALDVLPGHNTQPSQRGRAHHSDHHQLSHARARTREPSPGPDFGTHLCHSSRSLSPAAHYAPARFDASSLHIGRNHSRSLLAPQALSYPSDTQLADQHVPVRNGRRFRDPRQGEISSSVPAAMLNQVNPLVISALQSGWPVFISLNYFSCRMSEVGESSVSAGGETWDIDDAGQVKFKSKCLKELSFKSISRYDWDSISKNMPRALMDYFVPPGECGICSELAIKITQMFKRFFDMLSDQPDFYEAYESYVEYAHKIYSFWFSHLELNLCINIFRPLFFNRIWVRNVHRNKRWSVNNADYGDTSSSSGGQASKGKKAQKGSSSSSSATGKPNANVCHICGSDQHHWSKHEHSGNKFLTKSDSGHWVLKDSKKGVCIGFNGLNGCSREAKGHN</sequence>
<dbReference type="Proteomes" id="UP001163835">
    <property type="component" value="Unassembled WGS sequence"/>
</dbReference>
<accession>A0ACC1TYD0</accession>
<gene>
    <name evidence="1" type="ORF">F5876DRAFT_77420</name>
</gene>
<comment type="caution">
    <text evidence="1">The sequence shown here is derived from an EMBL/GenBank/DDBJ whole genome shotgun (WGS) entry which is preliminary data.</text>
</comment>
<organism evidence="1 2">
    <name type="scientific">Lentinula aff. lateritia</name>
    <dbReference type="NCBI Taxonomy" id="2804960"/>
    <lineage>
        <taxon>Eukaryota</taxon>
        <taxon>Fungi</taxon>
        <taxon>Dikarya</taxon>
        <taxon>Basidiomycota</taxon>
        <taxon>Agaricomycotina</taxon>
        <taxon>Agaricomycetes</taxon>
        <taxon>Agaricomycetidae</taxon>
        <taxon>Agaricales</taxon>
        <taxon>Marasmiineae</taxon>
        <taxon>Omphalotaceae</taxon>
        <taxon>Lentinula</taxon>
    </lineage>
</organism>
<protein>
    <submittedName>
        <fullName evidence="1">Uncharacterized protein</fullName>
    </submittedName>
</protein>